<protein>
    <recommendedName>
        <fullName evidence="4">tRNA pseudouridine synthase A</fullName>
        <ecNumber evidence="4">5.4.99.12</ecNumber>
    </recommendedName>
    <alternativeName>
        <fullName evidence="4">tRNA pseudouridine(38-40) synthase</fullName>
    </alternativeName>
    <alternativeName>
        <fullName evidence="4">tRNA pseudouridylate synthase I</fullName>
    </alternativeName>
    <alternativeName>
        <fullName evidence="4">tRNA-uridine isomerase I</fullName>
    </alternativeName>
</protein>
<evidence type="ECO:0000256" key="5">
    <source>
        <dbReference type="PIRSR" id="PIRSR001430-1"/>
    </source>
</evidence>
<evidence type="ECO:0000313" key="9">
    <source>
        <dbReference type="EMBL" id="SEU01544.1"/>
    </source>
</evidence>
<organism evidence="9 10">
    <name type="scientific">Salinibacillus kushneri</name>
    <dbReference type="NCBI Taxonomy" id="237682"/>
    <lineage>
        <taxon>Bacteria</taxon>
        <taxon>Bacillati</taxon>
        <taxon>Bacillota</taxon>
        <taxon>Bacilli</taxon>
        <taxon>Bacillales</taxon>
        <taxon>Bacillaceae</taxon>
        <taxon>Salinibacillus</taxon>
    </lineage>
</organism>
<dbReference type="CDD" id="cd02570">
    <property type="entry name" value="PseudoU_synth_EcTruA"/>
    <property type="match status" value="1"/>
</dbReference>
<dbReference type="AlphaFoldDB" id="A0A1I0IWQ7"/>
<dbReference type="GO" id="GO:0003723">
    <property type="term" value="F:RNA binding"/>
    <property type="evidence" value="ECO:0007669"/>
    <property type="project" value="InterPro"/>
</dbReference>
<comment type="function">
    <text evidence="4">Formation of pseudouridine at positions 38, 39 and 40 in the anticodon stem and loop of transfer RNAs.</text>
</comment>
<reference evidence="10" key="1">
    <citation type="submission" date="2016-10" db="EMBL/GenBank/DDBJ databases">
        <authorList>
            <person name="Varghese N."/>
            <person name="Submissions S."/>
        </authorList>
    </citation>
    <scope>NUCLEOTIDE SEQUENCE [LARGE SCALE GENOMIC DNA]</scope>
    <source>
        <strain evidence="10">CGMCC 1.3566</strain>
    </source>
</reference>
<name>A0A1I0IWQ7_9BACI</name>
<dbReference type="PANTHER" id="PTHR11142">
    <property type="entry name" value="PSEUDOURIDYLATE SYNTHASE"/>
    <property type="match status" value="1"/>
</dbReference>
<sequence length="246" mass="28375">MERVKCTVQYDGTFFSGFQIQPDRRTVQGEIEGALQRMHRNRFIRIIASGRTDTGVHARGQVFHYDSDLNLSEDKWKKALNSLLPDDIYIAAVEKVSDDFHARFDVKVKEYRYQILNQKEPDLFNRYYHWHVNQSLNVENMKEACRNIMGTHDFTSFSSTKTTIRGDKVRTMYNVDCLQEGNRIAIQVEGSGFLYNMVRIITGTLVEVGQGKKKAEEIPAIIEQKDRALAGLTAPPQGLFLWKVTY</sequence>
<evidence type="ECO:0000256" key="7">
    <source>
        <dbReference type="RuleBase" id="RU003792"/>
    </source>
</evidence>
<feature type="domain" description="Pseudouridine synthase I TruA alpha/beta" evidence="8">
    <location>
        <begin position="8"/>
        <end position="105"/>
    </location>
</feature>
<dbReference type="HAMAP" id="MF_00171">
    <property type="entry name" value="TruA"/>
    <property type="match status" value="1"/>
</dbReference>
<dbReference type="SUPFAM" id="SSF55120">
    <property type="entry name" value="Pseudouridine synthase"/>
    <property type="match status" value="1"/>
</dbReference>
<keyword evidence="3 4" id="KW-0413">Isomerase</keyword>
<dbReference type="FunFam" id="3.30.70.580:FF:000001">
    <property type="entry name" value="tRNA pseudouridine synthase A"/>
    <property type="match status" value="1"/>
</dbReference>
<evidence type="ECO:0000259" key="8">
    <source>
        <dbReference type="Pfam" id="PF01416"/>
    </source>
</evidence>
<evidence type="ECO:0000256" key="2">
    <source>
        <dbReference type="ARBA" id="ARBA00022694"/>
    </source>
</evidence>
<keyword evidence="10" id="KW-1185">Reference proteome</keyword>
<dbReference type="PIRSF" id="PIRSF001430">
    <property type="entry name" value="tRNA_psdUrid_synth"/>
    <property type="match status" value="1"/>
</dbReference>
<dbReference type="EC" id="5.4.99.12" evidence="4"/>
<dbReference type="GO" id="GO:0031119">
    <property type="term" value="P:tRNA pseudouridine synthesis"/>
    <property type="evidence" value="ECO:0007669"/>
    <property type="project" value="UniProtKB-UniRule"/>
</dbReference>
<feature type="active site" description="Nucleophile" evidence="4 5">
    <location>
        <position position="53"/>
    </location>
</feature>
<feature type="binding site" evidence="4 6">
    <location>
        <position position="111"/>
    </location>
    <ligand>
        <name>substrate</name>
    </ligand>
</feature>
<dbReference type="STRING" id="237682.SAMN05421676_11466"/>
<dbReference type="InterPro" id="IPR020095">
    <property type="entry name" value="PsdUridine_synth_TruA_C"/>
</dbReference>
<dbReference type="InterPro" id="IPR020103">
    <property type="entry name" value="PsdUridine_synth_cat_dom_sf"/>
</dbReference>
<dbReference type="OrthoDB" id="9811823at2"/>
<comment type="caution">
    <text evidence="4">Lacks conserved residue(s) required for the propagation of feature annotation.</text>
</comment>
<evidence type="ECO:0000256" key="4">
    <source>
        <dbReference type="HAMAP-Rule" id="MF_00171"/>
    </source>
</evidence>
<dbReference type="Proteomes" id="UP000199095">
    <property type="component" value="Unassembled WGS sequence"/>
</dbReference>
<dbReference type="PANTHER" id="PTHR11142:SF0">
    <property type="entry name" value="TRNA PSEUDOURIDINE SYNTHASE-LIKE 1"/>
    <property type="match status" value="1"/>
</dbReference>
<evidence type="ECO:0000313" key="10">
    <source>
        <dbReference type="Proteomes" id="UP000199095"/>
    </source>
</evidence>
<comment type="similarity">
    <text evidence="1 4 7">Belongs to the tRNA pseudouridine synthase TruA family.</text>
</comment>
<dbReference type="EMBL" id="FOHJ01000014">
    <property type="protein sequence ID" value="SEU01544.1"/>
    <property type="molecule type" value="Genomic_DNA"/>
</dbReference>
<keyword evidence="2 4" id="KW-0819">tRNA processing</keyword>
<dbReference type="Gene3D" id="3.30.70.580">
    <property type="entry name" value="Pseudouridine synthase I, catalytic domain, N-terminal subdomain"/>
    <property type="match status" value="1"/>
</dbReference>
<dbReference type="RefSeq" id="WP_093137329.1">
    <property type="nucleotide sequence ID" value="NZ_FOHJ01000014.1"/>
</dbReference>
<dbReference type="GO" id="GO:0160147">
    <property type="term" value="F:tRNA pseudouridine(38-40) synthase activity"/>
    <property type="evidence" value="ECO:0007669"/>
    <property type="project" value="UniProtKB-EC"/>
</dbReference>
<evidence type="ECO:0000256" key="1">
    <source>
        <dbReference type="ARBA" id="ARBA00009375"/>
    </source>
</evidence>
<accession>A0A1I0IWQ7</accession>
<comment type="subunit">
    <text evidence="4">Homodimer.</text>
</comment>
<dbReference type="Pfam" id="PF01416">
    <property type="entry name" value="PseudoU_synth_1"/>
    <property type="match status" value="2"/>
</dbReference>
<dbReference type="InterPro" id="IPR020094">
    <property type="entry name" value="TruA/RsuA/RluB/E/F_N"/>
</dbReference>
<gene>
    <name evidence="4" type="primary">truA</name>
    <name evidence="9" type="ORF">SAMN05421676_11466</name>
</gene>
<dbReference type="InterPro" id="IPR020097">
    <property type="entry name" value="PsdUridine_synth_TruA_a/b_dom"/>
</dbReference>
<evidence type="ECO:0000256" key="6">
    <source>
        <dbReference type="PIRSR" id="PIRSR001430-2"/>
    </source>
</evidence>
<dbReference type="NCBIfam" id="TIGR00071">
    <property type="entry name" value="hisT_truA"/>
    <property type="match status" value="1"/>
</dbReference>
<dbReference type="InterPro" id="IPR001406">
    <property type="entry name" value="PsdUridine_synth_TruA"/>
</dbReference>
<proteinExistence type="inferred from homology"/>
<feature type="domain" description="Pseudouridine synthase I TruA alpha/beta" evidence="8">
    <location>
        <begin position="144"/>
        <end position="246"/>
    </location>
</feature>
<comment type="catalytic activity">
    <reaction evidence="4 7">
        <text>uridine(38/39/40) in tRNA = pseudouridine(38/39/40) in tRNA</text>
        <dbReference type="Rhea" id="RHEA:22376"/>
        <dbReference type="Rhea" id="RHEA-COMP:10085"/>
        <dbReference type="Rhea" id="RHEA-COMP:10087"/>
        <dbReference type="ChEBI" id="CHEBI:65314"/>
        <dbReference type="ChEBI" id="CHEBI:65315"/>
        <dbReference type="EC" id="5.4.99.12"/>
    </reaction>
</comment>
<evidence type="ECO:0000256" key="3">
    <source>
        <dbReference type="ARBA" id="ARBA00023235"/>
    </source>
</evidence>
<dbReference type="Gene3D" id="3.30.70.660">
    <property type="entry name" value="Pseudouridine synthase I, catalytic domain, C-terminal subdomain"/>
    <property type="match status" value="1"/>
</dbReference>